<reference evidence="3 4" key="1">
    <citation type="journal article" date="2018" name="Cell">
        <title>The Chara Genome: Secondary Complexity and Implications for Plant Terrestrialization.</title>
        <authorList>
            <person name="Nishiyama T."/>
            <person name="Sakayama H."/>
            <person name="Vries J.D."/>
            <person name="Buschmann H."/>
            <person name="Saint-Marcoux D."/>
            <person name="Ullrich K.K."/>
            <person name="Haas F.B."/>
            <person name="Vanderstraeten L."/>
            <person name="Becker D."/>
            <person name="Lang D."/>
            <person name="Vosolsobe S."/>
            <person name="Rombauts S."/>
            <person name="Wilhelmsson P.K.I."/>
            <person name="Janitza P."/>
            <person name="Kern R."/>
            <person name="Heyl A."/>
            <person name="Rumpler F."/>
            <person name="Villalobos L.I.A.C."/>
            <person name="Clay J.M."/>
            <person name="Skokan R."/>
            <person name="Toyoda A."/>
            <person name="Suzuki Y."/>
            <person name="Kagoshima H."/>
            <person name="Schijlen E."/>
            <person name="Tajeshwar N."/>
            <person name="Catarino B."/>
            <person name="Hetherington A.J."/>
            <person name="Saltykova A."/>
            <person name="Bonnot C."/>
            <person name="Breuninger H."/>
            <person name="Symeonidi A."/>
            <person name="Radhakrishnan G.V."/>
            <person name="Van Nieuwerburgh F."/>
            <person name="Deforce D."/>
            <person name="Chang C."/>
            <person name="Karol K.G."/>
            <person name="Hedrich R."/>
            <person name="Ulvskov P."/>
            <person name="Glockner G."/>
            <person name="Delwiche C.F."/>
            <person name="Petrasek J."/>
            <person name="Van de Peer Y."/>
            <person name="Friml J."/>
            <person name="Beilby M."/>
            <person name="Dolan L."/>
            <person name="Kohara Y."/>
            <person name="Sugano S."/>
            <person name="Fujiyama A."/>
            <person name="Delaux P.-M."/>
            <person name="Quint M."/>
            <person name="TheiBen G."/>
            <person name="Hagemann M."/>
            <person name="Harholt J."/>
            <person name="Dunand C."/>
            <person name="Zachgo S."/>
            <person name="Langdale J."/>
            <person name="Maumus F."/>
            <person name="Straeten D.V.D."/>
            <person name="Gould S.B."/>
            <person name="Rensing S.A."/>
        </authorList>
    </citation>
    <scope>NUCLEOTIDE SEQUENCE [LARGE SCALE GENOMIC DNA]</scope>
    <source>
        <strain evidence="3 4">S276</strain>
    </source>
</reference>
<feature type="region of interest" description="Disordered" evidence="1">
    <location>
        <begin position="734"/>
        <end position="757"/>
    </location>
</feature>
<keyword evidence="4" id="KW-1185">Reference proteome</keyword>
<dbReference type="PROSITE" id="PS50020">
    <property type="entry name" value="WW_DOMAIN_2"/>
    <property type="match status" value="1"/>
</dbReference>
<dbReference type="EMBL" id="BFEA01000387">
    <property type="protein sequence ID" value="GBG81797.1"/>
    <property type="molecule type" value="Genomic_DNA"/>
</dbReference>
<feature type="compositionally biased region" description="Low complexity" evidence="1">
    <location>
        <begin position="351"/>
        <end position="364"/>
    </location>
</feature>
<evidence type="ECO:0000313" key="3">
    <source>
        <dbReference type="EMBL" id="GBG81797.1"/>
    </source>
</evidence>
<feature type="region of interest" description="Disordered" evidence="1">
    <location>
        <begin position="583"/>
        <end position="602"/>
    </location>
</feature>
<dbReference type="InterPro" id="IPR001202">
    <property type="entry name" value="WW_dom"/>
</dbReference>
<dbReference type="OrthoDB" id="2779at2759"/>
<feature type="domain" description="WW" evidence="2">
    <location>
        <begin position="556"/>
        <end position="586"/>
    </location>
</feature>
<feature type="region of interest" description="Disordered" evidence="1">
    <location>
        <begin position="350"/>
        <end position="375"/>
    </location>
</feature>
<organism evidence="3 4">
    <name type="scientific">Chara braunii</name>
    <name type="common">Braun's stonewort</name>
    <dbReference type="NCBI Taxonomy" id="69332"/>
    <lineage>
        <taxon>Eukaryota</taxon>
        <taxon>Viridiplantae</taxon>
        <taxon>Streptophyta</taxon>
        <taxon>Charophyceae</taxon>
        <taxon>Charales</taxon>
        <taxon>Characeae</taxon>
        <taxon>Chara</taxon>
    </lineage>
</organism>
<feature type="compositionally biased region" description="Acidic residues" evidence="1">
    <location>
        <begin position="291"/>
        <end position="318"/>
    </location>
</feature>
<evidence type="ECO:0000259" key="2">
    <source>
        <dbReference type="PROSITE" id="PS50020"/>
    </source>
</evidence>
<dbReference type="Proteomes" id="UP000265515">
    <property type="component" value="Unassembled WGS sequence"/>
</dbReference>
<evidence type="ECO:0000256" key="1">
    <source>
        <dbReference type="SAM" id="MobiDB-lite"/>
    </source>
</evidence>
<proteinExistence type="predicted"/>
<accession>A0A388LHP2</accession>
<comment type="caution">
    <text evidence="3">The sequence shown here is derived from an EMBL/GenBank/DDBJ whole genome shotgun (WGS) entry which is preliminary data.</text>
</comment>
<dbReference type="STRING" id="69332.A0A388LHP2"/>
<dbReference type="Gene3D" id="2.30.30.240">
    <property type="entry name" value="PRC-barrel domain"/>
    <property type="match status" value="1"/>
</dbReference>
<name>A0A388LHP2_CHABU</name>
<sequence length="831" mass="92038">MAIHLPPNSLYRDFICHSTRASSCRPGRSIHEIAMGLLEHCGVAARTSCAASQSSGHWHVPLPVCPGIERRCMLQFEGGKPGRCLDAGPRTWSCKDTMSKCAADRLHAVYLLQTRRCHYTMVPPYRRADSTDRTLASGVRAWNTGGFPRTWRTGHRLLHDTQYIPPGMSVSHCFPGPDNRESEQEASPPAIKELIDDIADGKIKVEGWKVLLKATGEEVGNVAEVFDSAARGVKGNTKGMLSNPTLRVQASLYRTPHYDQATDVISLASQQKEQTKPIDDGSGEAIGKEEAEGDEWEQETADDDSVFDWETNSDDDAGSEGATARQNVFCVEADSECASRGDWDRVCSHRNSPVSSSSFQNSPAVSPPTNQVNWRDSTKDTAASLPRMVDARNVDSADDQVQFLIPLVPAIVQGVDTSARQLVIEPPEGLLDLGEIPRRLSALRPLLLQFCAEQSEGVEKCRKKRRMKAKGFVVWRHGAVRTSVPTDNQAREGYMPTRQQLLAAGRQDLVQKIAMAGGFPAVAQALNLRSRRRPIGFWEDLQNLDAEIEWFIAQSWKKQKMNVSSSVKVWYYNTITKAVSWEKPPRPDVRSPLPVSSHPDDAGTAVMPTAKDVLSAGRYDLHIAINLHGGYREAGAQLGRQKLPSPLSMAQVMSEIRQFMDSEGLSEFPTSRMLKESGRLDLWLAVRRFGGTRTFATAMRVRAARNGRHFWEDLDSAAVAIWQYITCKEEVVHTSSEGTNKQSTQNASPEMSGKEDERLLSTPYTAFASELRMPTLVELQDAGRWDLRYAIMKFSAARIAARLGLEANRAGRKTQIRKSSNVHGGHRAGYG</sequence>
<feature type="compositionally biased region" description="Polar residues" evidence="1">
    <location>
        <begin position="734"/>
        <end position="749"/>
    </location>
</feature>
<dbReference type="Gramene" id="GBG81797">
    <property type="protein sequence ID" value="GBG81797"/>
    <property type="gene ID" value="CBR_g33977"/>
</dbReference>
<feature type="region of interest" description="Disordered" evidence="1">
    <location>
        <begin position="810"/>
        <end position="831"/>
    </location>
</feature>
<feature type="region of interest" description="Disordered" evidence="1">
    <location>
        <begin position="268"/>
        <end position="322"/>
    </location>
</feature>
<dbReference type="AlphaFoldDB" id="A0A388LHP2"/>
<gene>
    <name evidence="3" type="ORF">CBR_g33977</name>
</gene>
<evidence type="ECO:0000313" key="4">
    <source>
        <dbReference type="Proteomes" id="UP000265515"/>
    </source>
</evidence>
<protein>
    <recommendedName>
        <fullName evidence="2">WW domain-containing protein</fullName>
    </recommendedName>
</protein>